<dbReference type="RefSeq" id="WP_371691008.1">
    <property type="nucleotide sequence ID" value="NZ_JBGONW010000001.1"/>
</dbReference>
<accession>A0ABV4LUC1</accession>
<reference evidence="2 3" key="1">
    <citation type="submission" date="2024-06" db="EMBL/GenBank/DDBJ databases">
        <authorList>
            <person name="Steensen K."/>
            <person name="Seneca J."/>
            <person name="Bartlau N."/>
            <person name="Yu A.X."/>
            <person name="Polz M.F."/>
        </authorList>
    </citation>
    <scope>NUCLEOTIDE SEQUENCE [LARGE SCALE GENOMIC DNA]</scope>
    <source>
        <strain evidence="2 3">1F145</strain>
    </source>
</reference>
<proteinExistence type="predicted"/>
<keyword evidence="3" id="KW-1185">Reference proteome</keyword>
<dbReference type="EMBL" id="JBGOOW010000018">
    <property type="protein sequence ID" value="MEZ8182028.1"/>
    <property type="molecule type" value="Genomic_DNA"/>
</dbReference>
<evidence type="ECO:0000313" key="2">
    <source>
        <dbReference type="EMBL" id="MEZ8182028.1"/>
    </source>
</evidence>
<evidence type="ECO:0000313" key="3">
    <source>
        <dbReference type="Proteomes" id="UP001569200"/>
    </source>
</evidence>
<gene>
    <name evidence="2" type="ORF">ACED33_15185</name>
</gene>
<name>A0ABV4LUC1_VIBSP</name>
<comment type="caution">
    <text evidence="2">The sequence shown here is derived from an EMBL/GenBank/DDBJ whole genome shotgun (WGS) entry which is preliminary data.</text>
</comment>
<sequence>MKANNAILKGNFETTKSALELTKLQYKNYMDLHSFANEEVVDLRSKNRALDKQALESEKQIVDIKKELSVAEEKLLEYQVPNALVDTYNANSMYNSIATP</sequence>
<evidence type="ECO:0000256" key="1">
    <source>
        <dbReference type="SAM" id="Coils"/>
    </source>
</evidence>
<dbReference type="Proteomes" id="UP001569200">
    <property type="component" value="Unassembled WGS sequence"/>
</dbReference>
<protein>
    <submittedName>
        <fullName evidence="2">Uncharacterized protein</fullName>
    </submittedName>
</protein>
<organism evidence="2 3">
    <name type="scientific">Vibrio splendidus</name>
    <dbReference type="NCBI Taxonomy" id="29497"/>
    <lineage>
        <taxon>Bacteria</taxon>
        <taxon>Pseudomonadati</taxon>
        <taxon>Pseudomonadota</taxon>
        <taxon>Gammaproteobacteria</taxon>
        <taxon>Vibrionales</taxon>
        <taxon>Vibrionaceae</taxon>
        <taxon>Vibrio</taxon>
    </lineage>
</organism>
<keyword evidence="1" id="KW-0175">Coiled coil</keyword>
<feature type="coiled-coil region" evidence="1">
    <location>
        <begin position="47"/>
        <end position="74"/>
    </location>
</feature>